<evidence type="ECO:0000313" key="1">
    <source>
        <dbReference type="EMBL" id="QBZ81086.1"/>
    </source>
</evidence>
<protein>
    <submittedName>
        <fullName evidence="1">Uncharacterized protein</fullName>
    </submittedName>
</protein>
<reference evidence="1" key="1">
    <citation type="journal article" date="2019" name="Front. Microbiol.">
        <title>Pandoravirus Celtis Illustrates the Microevolution Processes at Work in the Giant Pandoraviridae Genomes.</title>
        <authorList>
            <person name="Legendre M."/>
            <person name="Alempic J.M."/>
            <person name="Philippe N."/>
            <person name="Lartigue A."/>
            <person name="Jeudy S."/>
            <person name="Poirot O."/>
            <person name="Ta N.T."/>
            <person name="Nin S."/>
            <person name="Coute Y."/>
            <person name="Abergel C."/>
            <person name="Claverie J.M."/>
        </authorList>
    </citation>
    <scope>NUCLEOTIDE SEQUENCE</scope>
</reference>
<name>A0A4D6EH25_9VIRU</name>
<accession>A0A4D6EH25</accession>
<proteinExistence type="predicted"/>
<organism evidence="1 2">
    <name type="scientific">Pandoravirus celtis</name>
    <dbReference type="NCBI Taxonomy" id="2568002"/>
    <lineage>
        <taxon>Viruses</taxon>
        <taxon>Pandoravirus</taxon>
    </lineage>
</organism>
<dbReference type="EMBL" id="MK174290">
    <property type="protein sequence ID" value="QBZ81086.1"/>
    <property type="molecule type" value="Genomic_DNA"/>
</dbReference>
<evidence type="ECO:0000313" key="2">
    <source>
        <dbReference type="Proteomes" id="UP001237152"/>
    </source>
</evidence>
<sequence>MAAPPFETFAPHLPRRAAALRAAMTYQRTVDAGVPDAQTERCDYWCNPADGAQFDECRGCACSLHRHTPAATPRLLVVRASAKLRASGLTEATAEIIDDVSWYYKQYGACQVDGFDVRSNRGIALRATRLPPARTSTYRGVVDVAATGRGQTYI</sequence>
<gene>
    <name evidence="1" type="ORF">pclt_cds_492</name>
</gene>
<dbReference type="Proteomes" id="UP001237152">
    <property type="component" value="Segment"/>
</dbReference>